<evidence type="ECO:0000313" key="2">
    <source>
        <dbReference type="Proteomes" id="UP000270988"/>
    </source>
</evidence>
<accession>A0A448UYN1</accession>
<organism evidence="1 2">
    <name type="scientific">Rothia dentocariosa</name>
    <dbReference type="NCBI Taxonomy" id="2047"/>
    <lineage>
        <taxon>Bacteria</taxon>
        <taxon>Bacillati</taxon>
        <taxon>Actinomycetota</taxon>
        <taxon>Actinomycetes</taxon>
        <taxon>Micrococcales</taxon>
        <taxon>Micrococcaceae</taxon>
        <taxon>Rothia</taxon>
    </lineage>
</organism>
<reference evidence="1 2" key="1">
    <citation type="submission" date="2018-12" db="EMBL/GenBank/DDBJ databases">
        <authorList>
            <consortium name="Pathogen Informatics"/>
        </authorList>
    </citation>
    <scope>NUCLEOTIDE SEQUENCE [LARGE SCALE GENOMIC DNA]</scope>
    <source>
        <strain evidence="1 2">NCTC10918</strain>
    </source>
</reference>
<dbReference type="EMBL" id="LR134521">
    <property type="protein sequence ID" value="VEJ31017.1"/>
    <property type="molecule type" value="Genomic_DNA"/>
</dbReference>
<sequence>MLRLTRGPASPGGDVPLGARYEHPELLVCSRNAGDEFCARTYIPKS</sequence>
<evidence type="ECO:0000313" key="1">
    <source>
        <dbReference type="EMBL" id="VEJ31017.1"/>
    </source>
</evidence>
<dbReference type="Proteomes" id="UP000270988">
    <property type="component" value="Chromosome"/>
</dbReference>
<proteinExistence type="predicted"/>
<gene>
    <name evidence="1" type="ORF">NCTC10918_02310</name>
</gene>
<dbReference type="AlphaFoldDB" id="A0A448UYN1"/>
<name>A0A448UYN1_9MICC</name>
<protein>
    <submittedName>
        <fullName evidence="1">Uncharacterized protein</fullName>
    </submittedName>
</protein>